<keyword evidence="5 7" id="KW-1133">Transmembrane helix</keyword>
<feature type="transmembrane region" description="Helical" evidence="7">
    <location>
        <begin position="40"/>
        <end position="59"/>
    </location>
</feature>
<dbReference type="PANTHER" id="PTHR43124">
    <property type="entry name" value="PURINE EFFLUX PUMP PBUE"/>
    <property type="match status" value="1"/>
</dbReference>
<dbReference type="Pfam" id="PF07690">
    <property type="entry name" value="MFS_1"/>
    <property type="match status" value="1"/>
</dbReference>
<evidence type="ECO:0000256" key="4">
    <source>
        <dbReference type="ARBA" id="ARBA00022692"/>
    </source>
</evidence>
<keyword evidence="3" id="KW-1003">Cell membrane</keyword>
<evidence type="ECO:0000256" key="1">
    <source>
        <dbReference type="ARBA" id="ARBA00004651"/>
    </source>
</evidence>
<feature type="transmembrane region" description="Helical" evidence="7">
    <location>
        <begin position="71"/>
        <end position="88"/>
    </location>
</feature>
<comment type="subcellular location">
    <subcellularLocation>
        <location evidence="1">Cell membrane</location>
        <topology evidence="1">Multi-pass membrane protein</topology>
    </subcellularLocation>
</comment>
<feature type="transmembrane region" description="Helical" evidence="7">
    <location>
        <begin position="161"/>
        <end position="180"/>
    </location>
</feature>
<keyword evidence="2" id="KW-0813">Transport</keyword>
<dbReference type="GO" id="GO:0022857">
    <property type="term" value="F:transmembrane transporter activity"/>
    <property type="evidence" value="ECO:0007669"/>
    <property type="project" value="InterPro"/>
</dbReference>
<gene>
    <name evidence="9" type="ORF">ERX27_04925</name>
</gene>
<dbReference type="SUPFAM" id="SSF103473">
    <property type="entry name" value="MFS general substrate transporter"/>
    <property type="match status" value="1"/>
</dbReference>
<feature type="transmembrane region" description="Helical" evidence="7">
    <location>
        <begin position="236"/>
        <end position="254"/>
    </location>
</feature>
<evidence type="ECO:0000313" key="10">
    <source>
        <dbReference type="Proteomes" id="UP000295310"/>
    </source>
</evidence>
<dbReference type="CDD" id="cd17324">
    <property type="entry name" value="MFS_NepI_like"/>
    <property type="match status" value="1"/>
</dbReference>
<dbReference type="OrthoDB" id="337363at2"/>
<evidence type="ECO:0000313" key="9">
    <source>
        <dbReference type="EMBL" id="TDL98022.1"/>
    </source>
</evidence>
<feature type="transmembrane region" description="Helical" evidence="7">
    <location>
        <begin position="201"/>
        <end position="224"/>
    </location>
</feature>
<evidence type="ECO:0000256" key="6">
    <source>
        <dbReference type="ARBA" id="ARBA00023136"/>
    </source>
</evidence>
<evidence type="ECO:0000256" key="5">
    <source>
        <dbReference type="ARBA" id="ARBA00022989"/>
    </source>
</evidence>
<evidence type="ECO:0000256" key="3">
    <source>
        <dbReference type="ARBA" id="ARBA00022475"/>
    </source>
</evidence>
<feature type="domain" description="Major facilitator superfamily (MFS) profile" evidence="8">
    <location>
        <begin position="5"/>
        <end position="375"/>
    </location>
</feature>
<accession>A0A4R6BE32</accession>
<name>A0A4R6BE32_9STAP</name>
<dbReference type="PROSITE" id="PS50850">
    <property type="entry name" value="MFS"/>
    <property type="match status" value="1"/>
</dbReference>
<evidence type="ECO:0000259" key="8">
    <source>
        <dbReference type="PROSITE" id="PS50850"/>
    </source>
</evidence>
<proteinExistence type="predicted"/>
<dbReference type="Gene3D" id="1.20.1250.20">
    <property type="entry name" value="MFS general substrate transporter like domains"/>
    <property type="match status" value="1"/>
</dbReference>
<keyword evidence="4 7" id="KW-0812">Transmembrane</keyword>
<dbReference type="AlphaFoldDB" id="A0A4R6BE32"/>
<dbReference type="InterPro" id="IPR011701">
    <property type="entry name" value="MFS"/>
</dbReference>
<feature type="transmembrane region" description="Helical" evidence="7">
    <location>
        <begin position="324"/>
        <end position="347"/>
    </location>
</feature>
<keyword evidence="10" id="KW-1185">Reference proteome</keyword>
<dbReference type="RefSeq" id="WP_133431726.1">
    <property type="nucleotide sequence ID" value="NZ_SCWA01000007.1"/>
</dbReference>
<protein>
    <submittedName>
        <fullName evidence="9">MFS transporter</fullName>
    </submittedName>
</protein>
<dbReference type="GO" id="GO:0005886">
    <property type="term" value="C:plasma membrane"/>
    <property type="evidence" value="ECO:0007669"/>
    <property type="project" value="UniProtKB-SubCell"/>
</dbReference>
<dbReference type="Proteomes" id="UP000295310">
    <property type="component" value="Unassembled WGS sequence"/>
</dbReference>
<feature type="transmembrane region" description="Helical" evidence="7">
    <location>
        <begin position="132"/>
        <end position="149"/>
    </location>
</feature>
<dbReference type="InterPro" id="IPR050189">
    <property type="entry name" value="MFS_Efflux_Transporters"/>
</dbReference>
<dbReference type="PANTHER" id="PTHR43124:SF8">
    <property type="entry name" value="INNER MEMBRANE TRANSPORT PROTEIN YDHP"/>
    <property type="match status" value="1"/>
</dbReference>
<reference evidence="9 10" key="1">
    <citation type="submission" date="2019-01" db="EMBL/GenBank/DDBJ databases">
        <title>Draft genome sequences of the type strains of six Macrococcus species.</title>
        <authorList>
            <person name="Mazhar S."/>
            <person name="Altermann E."/>
            <person name="Hill C."/>
            <person name="Mcauliffe O."/>
        </authorList>
    </citation>
    <scope>NUCLEOTIDE SEQUENCE [LARGE SCALE GENOMIC DNA]</scope>
    <source>
        <strain evidence="9 10">CCM4811</strain>
    </source>
</reference>
<feature type="transmembrane region" description="Helical" evidence="7">
    <location>
        <begin position="354"/>
        <end position="373"/>
    </location>
</feature>
<evidence type="ECO:0000256" key="2">
    <source>
        <dbReference type="ARBA" id="ARBA00022448"/>
    </source>
</evidence>
<dbReference type="InterPro" id="IPR020846">
    <property type="entry name" value="MFS_dom"/>
</dbReference>
<organism evidence="9 10">
    <name type="scientific">Macrococcus brunensis</name>
    <dbReference type="NCBI Taxonomy" id="198483"/>
    <lineage>
        <taxon>Bacteria</taxon>
        <taxon>Bacillati</taxon>
        <taxon>Bacillota</taxon>
        <taxon>Bacilli</taxon>
        <taxon>Bacillales</taxon>
        <taxon>Staphylococcaceae</taxon>
        <taxon>Macrococcus</taxon>
    </lineage>
</organism>
<comment type="caution">
    <text evidence="9">The sequence shown here is derived from an EMBL/GenBank/DDBJ whole genome shotgun (WGS) entry which is preliminary data.</text>
</comment>
<keyword evidence="6 7" id="KW-0472">Membrane</keyword>
<sequence length="375" mass="40440">MSYFKLFTFILSIFVVGMVELVVAGVLTLISDDLDVSPGLAGQLVTIYALTFAISGPILVKLTERFNPRNVLLVSLAIFMAGNALNASGQTFTLIVIGRIIASAAASIIVVKILALTVVLSKPETRGKMLGLVYVGFSGANVFGVPIGTKLGELLGWRATFWMIVLFSFIAAILLFFQLPKHVQSEDSDSSRNQLLYPKEAAKYISTTFILLAANSAVFTYISPIMIEHGYNLTDVSIALFIAGIGSMTGTSFGGTMTDRLGSRKWLLVSLTLFMLTLLIFNFVLSSFIVLLLVILIWNFSEWSTNPAIQMGIIKQVEGDTSQIIAWNMSALNAGIGAGALLGGILLENFSLTYSPYMAAGLIVICIGIAFSIKR</sequence>
<evidence type="ECO:0000256" key="7">
    <source>
        <dbReference type="SAM" id="Phobius"/>
    </source>
</evidence>
<dbReference type="EMBL" id="SCWA01000007">
    <property type="protein sequence ID" value="TDL98022.1"/>
    <property type="molecule type" value="Genomic_DNA"/>
</dbReference>
<dbReference type="InterPro" id="IPR036259">
    <property type="entry name" value="MFS_trans_sf"/>
</dbReference>
<feature type="transmembrane region" description="Helical" evidence="7">
    <location>
        <begin position="94"/>
        <end position="120"/>
    </location>
</feature>
<feature type="transmembrane region" description="Helical" evidence="7">
    <location>
        <begin position="266"/>
        <end position="298"/>
    </location>
</feature>